<dbReference type="EMBL" id="CZAI01000012">
    <property type="protein sequence ID" value="CUQ13307.1"/>
    <property type="molecule type" value="Genomic_DNA"/>
</dbReference>
<dbReference type="Proteomes" id="UP000491168">
    <property type="component" value="Unassembled WGS sequence"/>
</dbReference>
<dbReference type="PANTHER" id="PTHR30231:SF42">
    <property type="entry name" value="EXONUCLEASE"/>
    <property type="match status" value="1"/>
</dbReference>
<accession>A0A174TZ97</accession>
<dbReference type="InterPro" id="IPR036397">
    <property type="entry name" value="RNaseH_sf"/>
</dbReference>
<organism evidence="2 9">
    <name type="scientific">Bacteroides caccae</name>
    <dbReference type="NCBI Taxonomy" id="47678"/>
    <lineage>
        <taxon>Bacteria</taxon>
        <taxon>Pseudomonadati</taxon>
        <taxon>Bacteroidota</taxon>
        <taxon>Bacteroidia</taxon>
        <taxon>Bacteroidales</taxon>
        <taxon>Bacteroidaceae</taxon>
        <taxon>Bacteroides</taxon>
    </lineage>
</organism>
<keyword evidence="2" id="KW-0548">Nucleotidyltransferase</keyword>
<dbReference type="GeneID" id="75115116"/>
<evidence type="ECO:0000313" key="12">
    <source>
        <dbReference type="Proteomes" id="UP000284431"/>
    </source>
</evidence>
<dbReference type="EMBL" id="CZBL01000007">
    <property type="protein sequence ID" value="CUQ14843.1"/>
    <property type="molecule type" value="Genomic_DNA"/>
</dbReference>
<dbReference type="GO" id="GO:0003887">
    <property type="term" value="F:DNA-directed DNA polymerase activity"/>
    <property type="evidence" value="ECO:0007669"/>
    <property type="project" value="UniProtKB-EC"/>
</dbReference>
<dbReference type="Gene3D" id="3.30.420.10">
    <property type="entry name" value="Ribonuclease H-like superfamily/Ribonuclease H"/>
    <property type="match status" value="1"/>
</dbReference>
<keyword evidence="5" id="KW-0378">Hydrolase</keyword>
<dbReference type="EMBL" id="JAUONL010000008">
    <property type="protein sequence ID" value="MDO6358241.1"/>
    <property type="molecule type" value="Genomic_DNA"/>
</dbReference>
<evidence type="ECO:0000313" key="13">
    <source>
        <dbReference type="Proteomes" id="UP000284689"/>
    </source>
</evidence>
<evidence type="ECO:0000313" key="8">
    <source>
        <dbReference type="EMBL" id="RHD49880.1"/>
    </source>
</evidence>
<evidence type="ECO:0000313" key="6">
    <source>
        <dbReference type="EMBL" id="RGR74309.1"/>
    </source>
</evidence>
<dbReference type="EMBL" id="QRUO01000001">
    <property type="protein sequence ID" value="RGR74309.1"/>
    <property type="molecule type" value="Genomic_DNA"/>
</dbReference>
<proteinExistence type="predicted"/>
<protein>
    <submittedName>
        <fullName evidence="2 4">3'-5' exonuclease</fullName>
        <ecNumber evidence="5">3.1.-.-</ecNumber>
        <ecNumber evidence="2">2.7.7.7</ecNumber>
    </submittedName>
    <submittedName>
        <fullName evidence="6">DNA polymerase III subunit epsilon</fullName>
    </submittedName>
</protein>
<dbReference type="Proteomes" id="UP001170023">
    <property type="component" value="Unassembled WGS sequence"/>
</dbReference>
<evidence type="ECO:0000313" key="2">
    <source>
        <dbReference type="EMBL" id="CUQ13307.1"/>
    </source>
</evidence>
<reference evidence="11 12" key="2">
    <citation type="submission" date="2018-08" db="EMBL/GenBank/DDBJ databases">
        <title>A genome reference for cultivated species of the human gut microbiota.</title>
        <authorList>
            <person name="Zou Y."/>
            <person name="Xue W."/>
            <person name="Luo G."/>
        </authorList>
    </citation>
    <scope>NUCLEOTIDE SEQUENCE [LARGE SCALE GENOMIC DNA]</scope>
    <source>
        <strain evidence="6 11">AF24-29LB</strain>
        <strain evidence="8 13">AM31-16AC</strain>
        <strain evidence="7 12">OF02-6LB</strain>
    </source>
</reference>
<dbReference type="Proteomes" id="UP000095725">
    <property type="component" value="Unassembled WGS sequence"/>
</dbReference>
<dbReference type="CDD" id="cd06130">
    <property type="entry name" value="DNA_pol_III_epsilon_like"/>
    <property type="match status" value="1"/>
</dbReference>
<dbReference type="Pfam" id="PF00929">
    <property type="entry name" value="RNase_T"/>
    <property type="match status" value="1"/>
</dbReference>
<reference evidence="5" key="4">
    <citation type="submission" date="2023-07" db="EMBL/GenBank/DDBJ databases">
        <title>Whole Genome Sequencing of Colonoscopy isolates.</title>
        <authorList>
            <person name="Surve S.V."/>
            <person name="Valls R.A."/>
            <person name="Barrak K.E."/>
            <person name="Gardner T.B."/>
            <person name="O'Toole G.A."/>
        </authorList>
    </citation>
    <scope>NUCLEOTIDE SEQUENCE</scope>
    <source>
        <strain evidence="5">GP0119</strain>
    </source>
</reference>
<dbReference type="SMART" id="SM00479">
    <property type="entry name" value="EXOIII"/>
    <property type="match status" value="1"/>
</dbReference>
<name>A0A174TZ97_9BACE</name>
<dbReference type="EMBL" id="QSJD01000009">
    <property type="protein sequence ID" value="RHD49880.1"/>
    <property type="molecule type" value="Genomic_DNA"/>
</dbReference>
<dbReference type="GO" id="GO:0005829">
    <property type="term" value="C:cytosol"/>
    <property type="evidence" value="ECO:0007669"/>
    <property type="project" value="TreeGrafter"/>
</dbReference>
<evidence type="ECO:0000313" key="5">
    <source>
        <dbReference type="EMBL" id="MDO6358241.1"/>
    </source>
</evidence>
<evidence type="ECO:0000313" key="11">
    <source>
        <dbReference type="Proteomes" id="UP000284205"/>
    </source>
</evidence>
<dbReference type="Proteomes" id="UP000284205">
    <property type="component" value="Unassembled WGS sequence"/>
</dbReference>
<keyword evidence="2" id="KW-0540">Nuclease</keyword>
<dbReference type="RefSeq" id="WP_005678021.1">
    <property type="nucleotide sequence ID" value="NZ_CABMOQ010000008.1"/>
</dbReference>
<dbReference type="Proteomes" id="UP000095657">
    <property type="component" value="Unassembled WGS sequence"/>
</dbReference>
<sequence length="200" mass="22458">MKDFAAIDFETANGKRTSVCSVGIVIVKGGRIVNKIYRLIRPAPNYYTQWTTAIHGLTYDDTMEADDFPEVWAEIKPLLEGLPLVAHNSPFDEGCLRAVHELYGMTYPNYKFYCTCRTSRKVFGKDLPNHQLHTVAERCGYNLENHHHALADAEACAQIALLIIPEPKKAKPAKKANKDTHVGDLFDSLIPQTVTVKKTK</sequence>
<evidence type="ECO:0000259" key="1">
    <source>
        <dbReference type="SMART" id="SM00479"/>
    </source>
</evidence>
<keyword evidence="2" id="KW-0808">Transferase</keyword>
<dbReference type="GO" id="GO:0008408">
    <property type="term" value="F:3'-5' exonuclease activity"/>
    <property type="evidence" value="ECO:0007669"/>
    <property type="project" value="TreeGrafter"/>
</dbReference>
<dbReference type="AlphaFoldDB" id="A0A174TZ97"/>
<dbReference type="EMBL" id="QSCS01000008">
    <property type="protein sequence ID" value="RGY27145.1"/>
    <property type="molecule type" value="Genomic_DNA"/>
</dbReference>
<dbReference type="PANTHER" id="PTHR30231">
    <property type="entry name" value="DNA POLYMERASE III SUBUNIT EPSILON"/>
    <property type="match status" value="1"/>
</dbReference>
<dbReference type="GO" id="GO:0003676">
    <property type="term" value="F:nucleic acid binding"/>
    <property type="evidence" value="ECO:0007669"/>
    <property type="project" value="InterPro"/>
</dbReference>
<dbReference type="EC" id="3.1.-.-" evidence="5"/>
<dbReference type="FunFam" id="3.30.420.10:FF:000093">
    <property type="entry name" value="DNA polymerase III subunit epsilon"/>
    <property type="match status" value="1"/>
</dbReference>
<dbReference type="STRING" id="47678.ERS852494_04060"/>
<evidence type="ECO:0000313" key="9">
    <source>
        <dbReference type="Proteomes" id="UP000095657"/>
    </source>
</evidence>
<dbReference type="Proteomes" id="UP000284689">
    <property type="component" value="Unassembled WGS sequence"/>
</dbReference>
<evidence type="ECO:0000313" key="7">
    <source>
        <dbReference type="EMBL" id="RGY27145.1"/>
    </source>
</evidence>
<gene>
    <name evidence="2" type="primary">polC_1</name>
    <name evidence="8" type="ORF">DW794_07960</name>
    <name evidence="6" type="ORF">DWY26_00465</name>
    <name evidence="7" type="ORF">DXA49_06540</name>
    <name evidence="2" type="ORF">ERS852494_04060</name>
    <name evidence="3" type="ORF">ERS852558_01972</name>
    <name evidence="4" type="ORF">F2Y35_07595</name>
    <name evidence="5" type="ORF">Q4469_11155</name>
</gene>
<dbReference type="EMBL" id="VVYF01000007">
    <property type="protein sequence ID" value="KAA5492752.1"/>
    <property type="molecule type" value="Genomic_DNA"/>
</dbReference>
<reference evidence="4 14" key="3">
    <citation type="journal article" date="2019" name="Nat. Med.">
        <title>A library of human gut bacterial isolates paired with longitudinal multiomics data enables mechanistic microbiome research.</title>
        <authorList>
            <person name="Poyet M."/>
            <person name="Groussin M."/>
            <person name="Gibbons S.M."/>
            <person name="Avila-Pacheco J."/>
            <person name="Jiang X."/>
            <person name="Kearney S.M."/>
            <person name="Perrotta A.R."/>
            <person name="Berdy B."/>
            <person name="Zhao S."/>
            <person name="Lieberman T.D."/>
            <person name="Swanson P.K."/>
            <person name="Smith M."/>
            <person name="Roesemann S."/>
            <person name="Alexander J.E."/>
            <person name="Rich S.A."/>
            <person name="Livny J."/>
            <person name="Vlamakis H."/>
            <person name="Clish C."/>
            <person name="Bullock K."/>
            <person name="Deik A."/>
            <person name="Scott J."/>
            <person name="Pierce K.A."/>
            <person name="Xavier R.J."/>
            <person name="Alm E.J."/>
        </authorList>
    </citation>
    <scope>NUCLEOTIDE SEQUENCE [LARGE SCALE GENOMIC DNA]</scope>
    <source>
        <strain evidence="4 14">BIOML-A21</strain>
    </source>
</reference>
<dbReference type="SUPFAM" id="SSF53098">
    <property type="entry name" value="Ribonuclease H-like"/>
    <property type="match status" value="1"/>
</dbReference>
<dbReference type="EC" id="2.7.7.7" evidence="2"/>
<keyword evidence="2" id="KW-0269">Exonuclease</keyword>
<evidence type="ECO:0000313" key="4">
    <source>
        <dbReference type="EMBL" id="KAA5492752.1"/>
    </source>
</evidence>
<dbReference type="InterPro" id="IPR013520">
    <property type="entry name" value="Ribonucl_H"/>
</dbReference>
<reference evidence="9 10" key="1">
    <citation type="submission" date="2015-09" db="EMBL/GenBank/DDBJ databases">
        <authorList>
            <consortium name="Pathogen Informatics"/>
        </authorList>
    </citation>
    <scope>NUCLEOTIDE SEQUENCE [LARGE SCALE GENOMIC DNA]</scope>
    <source>
        <strain evidence="2 9">2789STDY5834880</strain>
        <strain evidence="3 10">2789STDY5834946</strain>
    </source>
</reference>
<evidence type="ECO:0000313" key="14">
    <source>
        <dbReference type="Proteomes" id="UP000491168"/>
    </source>
</evidence>
<dbReference type="InterPro" id="IPR012337">
    <property type="entry name" value="RNaseH-like_sf"/>
</dbReference>
<evidence type="ECO:0000313" key="10">
    <source>
        <dbReference type="Proteomes" id="UP000095725"/>
    </source>
</evidence>
<dbReference type="KEGG" id="bcac:CGC64_15470"/>
<feature type="domain" description="Exonuclease" evidence="1">
    <location>
        <begin position="3"/>
        <end position="169"/>
    </location>
</feature>
<dbReference type="Proteomes" id="UP000284431">
    <property type="component" value="Unassembled WGS sequence"/>
</dbReference>
<evidence type="ECO:0000313" key="3">
    <source>
        <dbReference type="EMBL" id="CUQ14843.1"/>
    </source>
</evidence>